<dbReference type="PATRIC" id="fig|344882.3.peg.50"/>
<feature type="transmembrane region" description="Helical" evidence="1">
    <location>
        <begin position="151"/>
        <end position="171"/>
    </location>
</feature>
<dbReference type="OrthoDB" id="5998922at2"/>
<dbReference type="AlphaFoldDB" id="A0A0R0CQZ0"/>
<proteinExistence type="predicted"/>
<comment type="caution">
    <text evidence="2">The sequence shown here is derived from an EMBL/GenBank/DDBJ whole genome shotgun (WGS) entry which is preliminary data.</text>
</comment>
<dbReference type="Proteomes" id="UP000052052">
    <property type="component" value="Unassembled WGS sequence"/>
</dbReference>
<evidence type="ECO:0000256" key="1">
    <source>
        <dbReference type="SAM" id="Phobius"/>
    </source>
</evidence>
<dbReference type="RefSeq" id="WP_057656604.1">
    <property type="nucleotide sequence ID" value="NZ_LDJL01000001.1"/>
</dbReference>
<keyword evidence="1" id="KW-1133">Transmembrane helix</keyword>
<gene>
    <name evidence="2" type="ORF">ABB29_00245</name>
</gene>
<accession>A0A0R0CQZ0</accession>
<sequence>MPLPPPLPAAPRSQFVTVLAWLSLAMAVLGIASGLLQALAWLVTPSGPTPMALLQGMAPQIQLPPLLEWSLRHSQALLLASLLSSVITAWVSWRLLQRRDWARRAFIALLLAGAAMAVAGAVAFAGMMAWARQLSGLDPASIDPAIATLQSALSITLYAGVAMICVLHLYLCWKLCTPAIRAEFER</sequence>
<organism evidence="2 3">
    <name type="scientific">Pseudoxanthomonas dokdonensis</name>
    <dbReference type="NCBI Taxonomy" id="344882"/>
    <lineage>
        <taxon>Bacteria</taxon>
        <taxon>Pseudomonadati</taxon>
        <taxon>Pseudomonadota</taxon>
        <taxon>Gammaproteobacteria</taxon>
        <taxon>Lysobacterales</taxon>
        <taxon>Lysobacteraceae</taxon>
        <taxon>Pseudoxanthomonas</taxon>
    </lineage>
</organism>
<reference evidence="2 3" key="1">
    <citation type="submission" date="2015-05" db="EMBL/GenBank/DDBJ databases">
        <title>Genome sequencing and analysis of members of genus Stenotrophomonas.</title>
        <authorList>
            <person name="Patil P.P."/>
            <person name="Midha S."/>
            <person name="Patil P.B."/>
        </authorList>
    </citation>
    <scope>NUCLEOTIDE SEQUENCE [LARGE SCALE GENOMIC DNA]</scope>
    <source>
        <strain evidence="2 3">DSM 21858</strain>
    </source>
</reference>
<evidence type="ECO:0000313" key="3">
    <source>
        <dbReference type="Proteomes" id="UP000052052"/>
    </source>
</evidence>
<keyword evidence="3" id="KW-1185">Reference proteome</keyword>
<keyword evidence="1" id="KW-0472">Membrane</keyword>
<protein>
    <submittedName>
        <fullName evidence="2">Uncharacterized protein</fullName>
    </submittedName>
</protein>
<feature type="transmembrane region" description="Helical" evidence="1">
    <location>
        <begin position="105"/>
        <end position="131"/>
    </location>
</feature>
<feature type="transmembrane region" description="Helical" evidence="1">
    <location>
        <begin position="76"/>
        <end position="93"/>
    </location>
</feature>
<dbReference type="STRING" id="344882.ABB29_00245"/>
<evidence type="ECO:0000313" key="2">
    <source>
        <dbReference type="EMBL" id="KRG71941.1"/>
    </source>
</evidence>
<name>A0A0R0CQZ0_9GAMM</name>
<feature type="transmembrane region" description="Helical" evidence="1">
    <location>
        <begin position="21"/>
        <end position="43"/>
    </location>
</feature>
<keyword evidence="1" id="KW-0812">Transmembrane</keyword>
<dbReference type="EMBL" id="LDJL01000001">
    <property type="protein sequence ID" value="KRG71941.1"/>
    <property type="molecule type" value="Genomic_DNA"/>
</dbReference>